<keyword evidence="4" id="KW-1185">Reference proteome</keyword>
<evidence type="ECO:0000256" key="1">
    <source>
        <dbReference type="RuleBase" id="RU000411"/>
    </source>
</evidence>
<dbReference type="InterPro" id="IPR042178">
    <property type="entry name" value="Serpin_sf_1"/>
</dbReference>
<feature type="domain" description="Serpin" evidence="2">
    <location>
        <begin position="14"/>
        <end position="367"/>
    </location>
</feature>
<sequence>MTVQAHLDFTVAVQDVLAEAGSPADNVVWSPFSVASALALVARGAAGSTRDELVSLLLGDKSAEVEDLIRLLGKAERLDEPQRDQQQPVIEVANTLWADERVRIREAFADALRAMPSGSVRPAPFESDPEGARELINADVAKTTRKLIPELLPPGVIKHDTVAALVNALYLKVGWRHKFEESATESLPFNAPGGEVSVPTMWLNENVGYARHSGWQVVTLPAVGGVEAVVLLPDGELSAVDSQALRTLLGRAKRQKVSLRLPKLRLKLQAELTPTLNRLGVRTVFTDDADLSAVSEDPLAVQAVIHEAVLKIDEQGLEGAAATAVMMRALSLDVTEPIEVTVDRPFLLLVRHKDSGVVYFSAKVNDPS</sequence>
<dbReference type="STRING" id="860235.AOZ06_12195"/>
<dbReference type="Proteomes" id="UP000063699">
    <property type="component" value="Chromosome"/>
</dbReference>
<comment type="similarity">
    <text evidence="1">Belongs to the serpin family.</text>
</comment>
<evidence type="ECO:0000313" key="3">
    <source>
        <dbReference type="EMBL" id="ALG07570.1"/>
    </source>
</evidence>
<dbReference type="InterPro" id="IPR000215">
    <property type="entry name" value="Serpin_fam"/>
</dbReference>
<dbReference type="InterPro" id="IPR023796">
    <property type="entry name" value="Serpin_dom"/>
</dbReference>
<dbReference type="OrthoDB" id="9764871at2"/>
<dbReference type="Gene3D" id="3.30.497.10">
    <property type="entry name" value="Antithrombin, subunit I, domain 2"/>
    <property type="match status" value="1"/>
</dbReference>
<dbReference type="PANTHER" id="PTHR11461:SF211">
    <property type="entry name" value="GH10112P-RELATED"/>
    <property type="match status" value="1"/>
</dbReference>
<evidence type="ECO:0000313" key="4">
    <source>
        <dbReference type="Proteomes" id="UP000063699"/>
    </source>
</evidence>
<dbReference type="PROSITE" id="PS00284">
    <property type="entry name" value="SERPIN"/>
    <property type="match status" value="1"/>
</dbReference>
<organism evidence="3 4">
    <name type="scientific">Kibdelosporangium phytohabitans</name>
    <dbReference type="NCBI Taxonomy" id="860235"/>
    <lineage>
        <taxon>Bacteria</taxon>
        <taxon>Bacillati</taxon>
        <taxon>Actinomycetota</taxon>
        <taxon>Actinomycetes</taxon>
        <taxon>Pseudonocardiales</taxon>
        <taxon>Pseudonocardiaceae</taxon>
        <taxon>Kibdelosporangium</taxon>
    </lineage>
</organism>
<dbReference type="GO" id="GO:0005615">
    <property type="term" value="C:extracellular space"/>
    <property type="evidence" value="ECO:0007669"/>
    <property type="project" value="InterPro"/>
</dbReference>
<dbReference type="KEGG" id="kphy:AOZ06_12195"/>
<name>A0A0N9HZF5_9PSEU</name>
<dbReference type="PANTHER" id="PTHR11461">
    <property type="entry name" value="SERINE PROTEASE INHIBITOR, SERPIN"/>
    <property type="match status" value="1"/>
</dbReference>
<evidence type="ECO:0000259" key="2">
    <source>
        <dbReference type="SMART" id="SM00093"/>
    </source>
</evidence>
<dbReference type="Pfam" id="PF00079">
    <property type="entry name" value="Serpin"/>
    <property type="match status" value="1"/>
</dbReference>
<dbReference type="InterPro" id="IPR036186">
    <property type="entry name" value="Serpin_sf"/>
</dbReference>
<dbReference type="CDD" id="cd19590">
    <property type="entry name" value="serpin_thermopin-like"/>
    <property type="match status" value="1"/>
</dbReference>
<dbReference type="SMART" id="SM00093">
    <property type="entry name" value="SERPIN"/>
    <property type="match status" value="1"/>
</dbReference>
<dbReference type="AlphaFoldDB" id="A0A0N9HZF5"/>
<protein>
    <recommendedName>
        <fullName evidence="2">Serpin domain-containing protein</fullName>
    </recommendedName>
</protein>
<dbReference type="InterPro" id="IPR042185">
    <property type="entry name" value="Serpin_sf_2"/>
</dbReference>
<dbReference type="SUPFAM" id="SSF56574">
    <property type="entry name" value="Serpins"/>
    <property type="match status" value="1"/>
</dbReference>
<dbReference type="EMBL" id="CP012752">
    <property type="protein sequence ID" value="ALG07570.1"/>
    <property type="molecule type" value="Genomic_DNA"/>
</dbReference>
<accession>A0A0N9HZF5</accession>
<reference evidence="3 4" key="1">
    <citation type="submission" date="2015-07" db="EMBL/GenBank/DDBJ databases">
        <title>Genome sequencing of Kibdelosporangium phytohabitans.</title>
        <authorList>
            <person name="Qin S."/>
            <person name="Xing K."/>
        </authorList>
    </citation>
    <scope>NUCLEOTIDE SEQUENCE [LARGE SCALE GENOMIC DNA]</scope>
    <source>
        <strain evidence="3 4">KLBMP1111</strain>
    </source>
</reference>
<gene>
    <name evidence="3" type="ORF">AOZ06_12195</name>
</gene>
<proteinExistence type="inferred from homology"/>
<dbReference type="GO" id="GO:0004867">
    <property type="term" value="F:serine-type endopeptidase inhibitor activity"/>
    <property type="evidence" value="ECO:0007669"/>
    <property type="project" value="InterPro"/>
</dbReference>
<dbReference type="RefSeq" id="WP_054289537.1">
    <property type="nucleotide sequence ID" value="NZ_CP012752.1"/>
</dbReference>
<dbReference type="Gene3D" id="2.30.39.10">
    <property type="entry name" value="Alpha-1-antitrypsin, domain 1"/>
    <property type="match status" value="1"/>
</dbReference>
<dbReference type="InterPro" id="IPR023795">
    <property type="entry name" value="Serpin_CS"/>
</dbReference>